<proteinExistence type="predicted"/>
<protein>
    <submittedName>
        <fullName evidence="1">Uncharacterized protein</fullName>
    </submittedName>
</protein>
<evidence type="ECO:0000313" key="2">
    <source>
        <dbReference type="Proteomes" id="UP000663671"/>
    </source>
</evidence>
<gene>
    <name evidence="1" type="ORF">I7I51_07903</name>
</gene>
<accession>A0A8A1M2Q7</accession>
<dbReference type="EMBL" id="CP069109">
    <property type="protein sequence ID" value="QSS58477.1"/>
    <property type="molecule type" value="Genomic_DNA"/>
</dbReference>
<sequence>CLESSLLEFLLFSVSFQRQLLSF</sequence>
<feature type="non-terminal residue" evidence="1">
    <location>
        <position position="1"/>
    </location>
</feature>
<name>A0A8A1M2Q7_AJECA</name>
<dbReference type="AlphaFoldDB" id="A0A8A1M2Q7"/>
<reference evidence="1" key="1">
    <citation type="submission" date="2021-01" db="EMBL/GenBank/DDBJ databases">
        <title>Chromosome-level genome assembly of a human fungal pathogen reveals clustering of transcriptionally co-regulated genes.</title>
        <authorList>
            <person name="Voorhies M."/>
            <person name="Cohen S."/>
            <person name="Shea T.P."/>
            <person name="Petrus S."/>
            <person name="Munoz J.F."/>
            <person name="Poplawski S."/>
            <person name="Goldman W.E."/>
            <person name="Michael T."/>
            <person name="Cuomo C.A."/>
            <person name="Sil A."/>
            <person name="Beyhan S."/>
        </authorList>
    </citation>
    <scope>NUCLEOTIDE SEQUENCE</scope>
    <source>
        <strain evidence="1">WU24</strain>
    </source>
</reference>
<dbReference type="Proteomes" id="UP000663671">
    <property type="component" value="Chromosome 2"/>
</dbReference>
<evidence type="ECO:0000313" key="1">
    <source>
        <dbReference type="EMBL" id="QSS58477.1"/>
    </source>
</evidence>
<dbReference type="VEuPathDB" id="FungiDB:I7I51_07903"/>
<organism evidence="1 2">
    <name type="scientific">Ajellomyces capsulatus</name>
    <name type="common">Darling's disease fungus</name>
    <name type="synonym">Histoplasma capsulatum</name>
    <dbReference type="NCBI Taxonomy" id="5037"/>
    <lineage>
        <taxon>Eukaryota</taxon>
        <taxon>Fungi</taxon>
        <taxon>Dikarya</taxon>
        <taxon>Ascomycota</taxon>
        <taxon>Pezizomycotina</taxon>
        <taxon>Eurotiomycetes</taxon>
        <taxon>Eurotiomycetidae</taxon>
        <taxon>Onygenales</taxon>
        <taxon>Ajellomycetaceae</taxon>
        <taxon>Histoplasma</taxon>
    </lineage>
</organism>